<evidence type="ECO:0000256" key="5">
    <source>
        <dbReference type="ARBA" id="ARBA00023464"/>
    </source>
</evidence>
<keyword evidence="3" id="KW-0472">Membrane</keyword>
<evidence type="ECO:0000256" key="3">
    <source>
        <dbReference type="ARBA" id="ARBA00023136"/>
    </source>
</evidence>
<evidence type="ECO:0000313" key="8">
    <source>
        <dbReference type="EMBL" id="CAE0607220.1"/>
    </source>
</evidence>
<dbReference type="PANTHER" id="PTHR45738:SF5">
    <property type="entry name" value="POLYPHOSPHOINOSITIDE PHOSPHATASE"/>
    <property type="match status" value="1"/>
</dbReference>
<reference evidence="8" key="1">
    <citation type="submission" date="2021-01" db="EMBL/GenBank/DDBJ databases">
        <authorList>
            <person name="Corre E."/>
            <person name="Pelletier E."/>
            <person name="Niang G."/>
            <person name="Scheremetjew M."/>
            <person name="Finn R."/>
            <person name="Kale V."/>
            <person name="Holt S."/>
            <person name="Cochrane G."/>
            <person name="Meng A."/>
            <person name="Brown T."/>
            <person name="Cohen L."/>
        </authorList>
    </citation>
    <scope>NUCLEOTIDE SEQUENCE</scope>
    <source>
        <strain evidence="8">CCMP1897</strain>
    </source>
</reference>
<dbReference type="AlphaFoldDB" id="A0A7S3U9P7"/>
<sequence length="809" mass="93058">MDEEVDGTKASRGWHDRPLVKYYVYETRTRLYVVGHTKEQDEWRILKVDRTEARDLVLHEDGVAYSKAECDRTLQEVSAGNQAHGGLQFVTKAFGILGFVKFLEGYYMLLITKRIKLGCIDKHDIFTIAEVEHLPITHRDDVVKCTDPKAESRYLRLLSSLDLTKGFFFSYTYNLECTFQNNRLKKTVPFRKRRQEAFNSMLVWNTFLTEHLRAQVEHPYFWSQPVIHGYFEQNHLSFFGKVVVVTLIARRSRHFAGTRYLKRGVNDFGHVANDVETEQMVDAGGDWDYAPLRLSSFVQVRGSIPLFWFQESSKLTAKPDIVLRKVDPTYRATRLHFLHLMQRYSYPIIVLNLVKSKESKPRETLLKKEFANAIEFLNQRIRDPSKKIKYIHWDFQKFMHDKSVSILEALADVLSECINTTGFYYSTKACKQDRASTSPDSASKRNSLVQEQMQAGVLRTNCIDCLDRTNVAQFIAGYIALGRQFQVLRLMNTDMLDAESDVSFALMRMYERMGDTLSRQYGGSEAHRAFFKNQRGHWSAATKSSEMLTSLRRFYSNAYTDADKQDAINLFLGYYTPDIDKQPLWELESDYYLHVGPCIVDRGFEASLGEDNGPQIQSCVVRHQFPIRGLAGKYKEKYESFDKILNKGNVQVRLHKDGLKLLPPQVNKGFQEERPSFDGLEQMKKRLIGPLDSTQNAPLSPTRVIPSNGQAGNLSSPERVSAPTSEEEDTSSDDLEKEYEEVLRPVKIDPCLTACEDVEALRAYVSSENIAVCPTDYEDMLKGSIPHDFLSLDMLMKEQYKELLLPNSV</sequence>
<comment type="catalytic activity">
    <reaction evidence="4">
        <text>a 1,2-diacyl-sn-glycero-3-phospho-(1D-myo-inositol-3,5-bisphosphate) + H2O = a 1,2-diacyl-sn-glycero-3-phospho-(1D-myo-inositol-3-phosphate) + phosphate</text>
        <dbReference type="Rhea" id="RHEA:32955"/>
        <dbReference type="ChEBI" id="CHEBI:15377"/>
        <dbReference type="ChEBI" id="CHEBI:43474"/>
        <dbReference type="ChEBI" id="CHEBI:57923"/>
        <dbReference type="ChEBI" id="CHEBI:58088"/>
    </reaction>
</comment>
<name>A0A7S3U9P7_9CHLO</name>
<feature type="domain" description="SAC" evidence="7">
    <location>
        <begin position="158"/>
        <end position="523"/>
    </location>
</feature>
<dbReference type="InterPro" id="IPR043573">
    <property type="entry name" value="Fig4-like"/>
</dbReference>
<dbReference type="GO" id="GO:0005774">
    <property type="term" value="C:vacuolar membrane"/>
    <property type="evidence" value="ECO:0007669"/>
    <property type="project" value="UniProtKB-SubCell"/>
</dbReference>
<evidence type="ECO:0000256" key="2">
    <source>
        <dbReference type="ARBA" id="ARBA00022801"/>
    </source>
</evidence>
<dbReference type="PANTHER" id="PTHR45738">
    <property type="entry name" value="POLYPHOSPHOINOSITIDE PHOSPHATASE"/>
    <property type="match status" value="1"/>
</dbReference>
<evidence type="ECO:0000256" key="4">
    <source>
        <dbReference type="ARBA" id="ARBA00023337"/>
    </source>
</evidence>
<dbReference type="Pfam" id="PF02383">
    <property type="entry name" value="Syja_N"/>
    <property type="match status" value="1"/>
</dbReference>
<gene>
    <name evidence="8" type="ORF">PSAL00342_LOCUS1037</name>
</gene>
<comment type="subcellular location">
    <subcellularLocation>
        <location evidence="1">Vacuole membrane</location>
        <topology evidence="1">Peripheral membrane protein</topology>
    </subcellularLocation>
</comment>
<feature type="compositionally biased region" description="Acidic residues" evidence="6">
    <location>
        <begin position="725"/>
        <end position="737"/>
    </location>
</feature>
<evidence type="ECO:0000259" key="7">
    <source>
        <dbReference type="PROSITE" id="PS50275"/>
    </source>
</evidence>
<dbReference type="GO" id="GO:0043813">
    <property type="term" value="F:phosphatidylinositol-3,5-bisphosphate 5-phosphatase activity"/>
    <property type="evidence" value="ECO:0007669"/>
    <property type="project" value="InterPro"/>
</dbReference>
<feature type="region of interest" description="Disordered" evidence="6">
    <location>
        <begin position="689"/>
        <end position="737"/>
    </location>
</feature>
<keyword evidence="2" id="KW-0378">Hydrolase</keyword>
<dbReference type="PROSITE" id="PS50275">
    <property type="entry name" value="SAC"/>
    <property type="match status" value="1"/>
</dbReference>
<dbReference type="InterPro" id="IPR002013">
    <property type="entry name" value="SAC_dom"/>
</dbReference>
<evidence type="ECO:0000256" key="6">
    <source>
        <dbReference type="SAM" id="MobiDB-lite"/>
    </source>
</evidence>
<accession>A0A7S3U9P7</accession>
<evidence type="ECO:0000256" key="1">
    <source>
        <dbReference type="ARBA" id="ARBA00004148"/>
    </source>
</evidence>
<proteinExistence type="predicted"/>
<comment type="subunit">
    <text evidence="5">Component of the PI(3,5)P2 regulatory complex at least composed of ATG18, SAC/FIG4, FAB1 and VAC14.</text>
</comment>
<organism evidence="8">
    <name type="scientific">Picocystis salinarum</name>
    <dbReference type="NCBI Taxonomy" id="88271"/>
    <lineage>
        <taxon>Eukaryota</taxon>
        <taxon>Viridiplantae</taxon>
        <taxon>Chlorophyta</taxon>
        <taxon>Picocystophyceae</taxon>
        <taxon>Picocystales</taxon>
        <taxon>Picocystaceae</taxon>
        <taxon>Picocystis</taxon>
    </lineage>
</organism>
<dbReference type="GO" id="GO:0046856">
    <property type="term" value="P:phosphatidylinositol dephosphorylation"/>
    <property type="evidence" value="ECO:0007669"/>
    <property type="project" value="InterPro"/>
</dbReference>
<feature type="compositionally biased region" description="Polar residues" evidence="6">
    <location>
        <begin position="692"/>
        <end position="718"/>
    </location>
</feature>
<dbReference type="EMBL" id="HBIS01001193">
    <property type="protein sequence ID" value="CAE0607220.1"/>
    <property type="molecule type" value="Transcribed_RNA"/>
</dbReference>
<protein>
    <recommendedName>
        <fullName evidence="7">SAC domain-containing protein</fullName>
    </recommendedName>
</protein>